<dbReference type="InterPro" id="IPR036252">
    <property type="entry name" value="Proteasome_activ_sf"/>
</dbReference>
<name>B4GQG4_DROPE</name>
<evidence type="ECO:0000259" key="4">
    <source>
        <dbReference type="Pfam" id="PF02251"/>
    </source>
</evidence>
<dbReference type="InterPro" id="IPR003186">
    <property type="entry name" value="PA28_C"/>
</dbReference>
<organism evidence="7">
    <name type="scientific">Drosophila persimilis</name>
    <name type="common">Fruit fly</name>
    <dbReference type="NCBI Taxonomy" id="7234"/>
    <lineage>
        <taxon>Eukaryota</taxon>
        <taxon>Metazoa</taxon>
        <taxon>Ecdysozoa</taxon>
        <taxon>Arthropoda</taxon>
        <taxon>Hexapoda</taxon>
        <taxon>Insecta</taxon>
        <taxon>Pterygota</taxon>
        <taxon>Neoptera</taxon>
        <taxon>Endopterygota</taxon>
        <taxon>Diptera</taxon>
        <taxon>Brachycera</taxon>
        <taxon>Muscomorpha</taxon>
        <taxon>Ephydroidea</taxon>
        <taxon>Drosophilidae</taxon>
        <taxon>Drosophila</taxon>
        <taxon>Sophophora</taxon>
    </lineage>
</organism>
<dbReference type="GO" id="GO:0005737">
    <property type="term" value="C:cytoplasm"/>
    <property type="evidence" value="ECO:0007669"/>
    <property type="project" value="TreeGrafter"/>
</dbReference>
<dbReference type="Gene3D" id="1.20.120.180">
    <property type="entry name" value="Proteasome activator pa28, C-terminal domain"/>
    <property type="match status" value="1"/>
</dbReference>
<dbReference type="Pfam" id="PF02252">
    <property type="entry name" value="PA28_C"/>
    <property type="match status" value="1"/>
</dbReference>
<dbReference type="PhylomeDB" id="B4GQG4"/>
<feature type="domain" description="Proteasome activator PA28 C-terminal" evidence="5">
    <location>
        <begin position="77"/>
        <end position="200"/>
    </location>
</feature>
<dbReference type="InterPro" id="IPR036997">
    <property type="entry name" value="PA28_C_sf"/>
</dbReference>
<dbReference type="HOGENOM" id="CLU_062515_1_0_1"/>
<dbReference type="InterPro" id="IPR036996">
    <property type="entry name" value="PA28_N_sf"/>
</dbReference>
<comment type="similarity">
    <text evidence="1">Belongs to the PA28 family.</text>
</comment>
<dbReference type="PANTHER" id="PTHR10660:SF2">
    <property type="entry name" value="LD45860P"/>
    <property type="match status" value="1"/>
</dbReference>
<dbReference type="OrthoDB" id="6591885at2759"/>
<dbReference type="Gene3D" id="1.20.5.120">
    <property type="entry name" value="Proteasome activator pa28, N-terminal domain"/>
    <property type="match status" value="1"/>
</dbReference>
<dbReference type="InterPro" id="IPR003185">
    <property type="entry name" value="Proteasome_activ_PA28_N"/>
</dbReference>
<dbReference type="AlphaFoldDB" id="B4GQG4"/>
<accession>B4GQG4</accession>
<protein>
    <submittedName>
        <fullName evidence="6">GL16040</fullName>
    </submittedName>
</protein>
<dbReference type="GO" id="GO:0061133">
    <property type="term" value="F:endopeptidase activator activity"/>
    <property type="evidence" value="ECO:0007669"/>
    <property type="project" value="TreeGrafter"/>
</dbReference>
<feature type="domain" description="Proteasome activator PA28 N-terminal" evidence="4">
    <location>
        <begin position="17"/>
        <end position="46"/>
    </location>
</feature>
<proteinExistence type="inferred from homology"/>
<evidence type="ECO:0000313" key="7">
    <source>
        <dbReference type="Proteomes" id="UP000008744"/>
    </source>
</evidence>
<dbReference type="GO" id="GO:0005654">
    <property type="term" value="C:nucleoplasm"/>
    <property type="evidence" value="ECO:0007669"/>
    <property type="project" value="TreeGrafter"/>
</dbReference>
<dbReference type="STRING" id="7234.B4GQG4"/>
<dbReference type="InterPro" id="IPR009077">
    <property type="entry name" value="Proteasome_activ_PA28"/>
</dbReference>
<evidence type="ECO:0000313" key="6">
    <source>
        <dbReference type="EMBL" id="EDW39836.1"/>
    </source>
</evidence>
<evidence type="ECO:0000259" key="5">
    <source>
        <dbReference type="Pfam" id="PF02252"/>
    </source>
</evidence>
<dbReference type="eggNOG" id="KOG4470">
    <property type="taxonomic scope" value="Eukaryota"/>
</dbReference>
<dbReference type="SMR" id="B4GQG4"/>
<keyword evidence="7" id="KW-1185">Reference proteome</keyword>
<dbReference type="SUPFAM" id="SSF47216">
    <property type="entry name" value="Proteasome activator"/>
    <property type="match status" value="1"/>
</dbReference>
<dbReference type="GO" id="GO:0061136">
    <property type="term" value="P:regulation of proteasomal protein catabolic process"/>
    <property type="evidence" value="ECO:0007669"/>
    <property type="project" value="TreeGrafter"/>
</dbReference>
<evidence type="ECO:0000256" key="1">
    <source>
        <dbReference type="ARBA" id="ARBA00005883"/>
    </source>
</evidence>
<dbReference type="PANTHER" id="PTHR10660">
    <property type="entry name" value="PROTEASOME REGULATOR PA28"/>
    <property type="match status" value="1"/>
</dbReference>
<gene>
    <name evidence="6" type="primary">Dper\GL16040</name>
    <name evidence="6" type="ORF">Dper_GL16040</name>
</gene>
<evidence type="ECO:0000256" key="3">
    <source>
        <dbReference type="SAM" id="MobiDB-lite"/>
    </source>
</evidence>
<dbReference type="KEGG" id="dpe:6595421"/>
<dbReference type="GO" id="GO:0008537">
    <property type="term" value="C:proteasome activator complex"/>
    <property type="evidence" value="ECO:0007669"/>
    <property type="project" value="InterPro"/>
</dbReference>
<dbReference type="OMA" id="EILCEVR"/>
<dbReference type="GO" id="GO:2000045">
    <property type="term" value="P:regulation of G1/S transition of mitotic cell cycle"/>
    <property type="evidence" value="ECO:0007669"/>
    <property type="project" value="TreeGrafter"/>
</dbReference>
<reference evidence="6 7" key="1">
    <citation type="journal article" date="2007" name="Nature">
        <title>Evolution of genes and genomes on the Drosophila phylogeny.</title>
        <authorList>
            <consortium name="Drosophila 12 Genomes Consortium"/>
            <person name="Clark A.G."/>
            <person name="Eisen M.B."/>
            <person name="Smith D.R."/>
            <person name="Bergman C.M."/>
            <person name="Oliver B."/>
            <person name="Markow T.A."/>
            <person name="Kaufman T.C."/>
            <person name="Kellis M."/>
            <person name="Gelbart W."/>
            <person name="Iyer V.N."/>
            <person name="Pollard D.A."/>
            <person name="Sackton T.B."/>
            <person name="Larracuente A.M."/>
            <person name="Singh N.D."/>
            <person name="Abad J.P."/>
            <person name="Abt D.N."/>
            <person name="Adryan B."/>
            <person name="Aguade M."/>
            <person name="Akashi H."/>
            <person name="Anderson W.W."/>
            <person name="Aquadro C.F."/>
            <person name="Ardell D.H."/>
            <person name="Arguello R."/>
            <person name="Artieri C.G."/>
            <person name="Barbash D.A."/>
            <person name="Barker D."/>
            <person name="Barsanti P."/>
            <person name="Batterham P."/>
            <person name="Batzoglou S."/>
            <person name="Begun D."/>
            <person name="Bhutkar A."/>
            <person name="Blanco E."/>
            <person name="Bosak S.A."/>
            <person name="Bradley R.K."/>
            <person name="Brand A.D."/>
            <person name="Brent M.R."/>
            <person name="Brooks A.N."/>
            <person name="Brown R.H."/>
            <person name="Butlin R.K."/>
            <person name="Caggese C."/>
            <person name="Calvi B.R."/>
            <person name="Bernardo de Carvalho A."/>
            <person name="Caspi A."/>
            <person name="Castrezana S."/>
            <person name="Celniker S.E."/>
            <person name="Chang J.L."/>
            <person name="Chapple C."/>
            <person name="Chatterji S."/>
            <person name="Chinwalla A."/>
            <person name="Civetta A."/>
            <person name="Clifton S.W."/>
            <person name="Comeron J.M."/>
            <person name="Costello J.C."/>
            <person name="Coyne J.A."/>
            <person name="Daub J."/>
            <person name="David R.G."/>
            <person name="Delcher A.L."/>
            <person name="Delehaunty K."/>
            <person name="Do C.B."/>
            <person name="Ebling H."/>
            <person name="Edwards K."/>
            <person name="Eickbush T."/>
            <person name="Evans J.D."/>
            <person name="Filipski A."/>
            <person name="Findeiss S."/>
            <person name="Freyhult E."/>
            <person name="Fulton L."/>
            <person name="Fulton R."/>
            <person name="Garcia A.C."/>
            <person name="Gardiner A."/>
            <person name="Garfield D.A."/>
            <person name="Garvin B.E."/>
            <person name="Gibson G."/>
            <person name="Gilbert D."/>
            <person name="Gnerre S."/>
            <person name="Godfrey J."/>
            <person name="Good R."/>
            <person name="Gotea V."/>
            <person name="Gravely B."/>
            <person name="Greenberg A.J."/>
            <person name="Griffiths-Jones S."/>
            <person name="Gross S."/>
            <person name="Guigo R."/>
            <person name="Gustafson E.A."/>
            <person name="Haerty W."/>
            <person name="Hahn M.W."/>
            <person name="Halligan D.L."/>
            <person name="Halpern A.L."/>
            <person name="Halter G.M."/>
            <person name="Han M.V."/>
            <person name="Heger A."/>
            <person name="Hillier L."/>
            <person name="Hinrichs A.S."/>
            <person name="Holmes I."/>
            <person name="Hoskins R.A."/>
            <person name="Hubisz M.J."/>
            <person name="Hultmark D."/>
            <person name="Huntley M.A."/>
            <person name="Jaffe D.B."/>
            <person name="Jagadeeshan S."/>
            <person name="Jeck W.R."/>
            <person name="Johnson J."/>
            <person name="Jones C.D."/>
            <person name="Jordan W.C."/>
            <person name="Karpen G.H."/>
            <person name="Kataoka E."/>
            <person name="Keightley P.D."/>
            <person name="Kheradpour P."/>
            <person name="Kirkness E.F."/>
            <person name="Koerich L.B."/>
            <person name="Kristiansen K."/>
            <person name="Kudrna D."/>
            <person name="Kulathinal R.J."/>
            <person name="Kumar S."/>
            <person name="Kwok R."/>
            <person name="Lander E."/>
            <person name="Langley C.H."/>
            <person name="Lapoint R."/>
            <person name="Lazzaro B.P."/>
            <person name="Lee S.J."/>
            <person name="Levesque L."/>
            <person name="Li R."/>
            <person name="Lin C.F."/>
            <person name="Lin M.F."/>
            <person name="Lindblad-Toh K."/>
            <person name="Llopart A."/>
            <person name="Long M."/>
            <person name="Low L."/>
            <person name="Lozovsky E."/>
            <person name="Lu J."/>
            <person name="Luo M."/>
            <person name="Machado C.A."/>
            <person name="Makalowski W."/>
            <person name="Marzo M."/>
            <person name="Matsuda M."/>
            <person name="Matzkin L."/>
            <person name="McAllister B."/>
            <person name="McBride C.S."/>
            <person name="McKernan B."/>
            <person name="McKernan K."/>
            <person name="Mendez-Lago M."/>
            <person name="Minx P."/>
            <person name="Mollenhauer M.U."/>
            <person name="Montooth K."/>
            <person name="Mount S.M."/>
            <person name="Mu X."/>
            <person name="Myers E."/>
            <person name="Negre B."/>
            <person name="Newfeld S."/>
            <person name="Nielsen R."/>
            <person name="Noor M.A."/>
            <person name="O'Grady P."/>
            <person name="Pachter L."/>
            <person name="Papaceit M."/>
            <person name="Parisi M.J."/>
            <person name="Parisi M."/>
            <person name="Parts L."/>
            <person name="Pedersen J.S."/>
            <person name="Pesole G."/>
            <person name="Phillippy A.M."/>
            <person name="Ponting C.P."/>
            <person name="Pop M."/>
            <person name="Porcelli D."/>
            <person name="Powell J.R."/>
            <person name="Prohaska S."/>
            <person name="Pruitt K."/>
            <person name="Puig M."/>
            <person name="Quesneville H."/>
            <person name="Ram K.R."/>
            <person name="Rand D."/>
            <person name="Rasmussen M.D."/>
            <person name="Reed L.K."/>
            <person name="Reenan R."/>
            <person name="Reily A."/>
            <person name="Remington K.A."/>
            <person name="Rieger T.T."/>
            <person name="Ritchie M.G."/>
            <person name="Robin C."/>
            <person name="Rogers Y.H."/>
            <person name="Rohde C."/>
            <person name="Rozas J."/>
            <person name="Rubenfield M.J."/>
            <person name="Ruiz A."/>
            <person name="Russo S."/>
            <person name="Salzberg S.L."/>
            <person name="Sanchez-Gracia A."/>
            <person name="Saranga D.J."/>
            <person name="Sato H."/>
            <person name="Schaeffer S.W."/>
            <person name="Schatz M.C."/>
            <person name="Schlenke T."/>
            <person name="Schwartz R."/>
            <person name="Segarra C."/>
            <person name="Singh R.S."/>
            <person name="Sirot L."/>
            <person name="Sirota M."/>
            <person name="Sisneros N.B."/>
            <person name="Smith C.D."/>
            <person name="Smith T.F."/>
            <person name="Spieth J."/>
            <person name="Stage D.E."/>
            <person name="Stark A."/>
            <person name="Stephan W."/>
            <person name="Strausberg R.L."/>
            <person name="Strempel S."/>
            <person name="Sturgill D."/>
            <person name="Sutton G."/>
            <person name="Sutton G.G."/>
            <person name="Tao W."/>
            <person name="Teichmann S."/>
            <person name="Tobari Y.N."/>
            <person name="Tomimura Y."/>
            <person name="Tsolas J.M."/>
            <person name="Valente V.L."/>
            <person name="Venter E."/>
            <person name="Venter J.C."/>
            <person name="Vicario S."/>
            <person name="Vieira F.G."/>
            <person name="Vilella A.J."/>
            <person name="Villasante A."/>
            <person name="Walenz B."/>
            <person name="Wang J."/>
            <person name="Wasserman M."/>
            <person name="Watts T."/>
            <person name="Wilson D."/>
            <person name="Wilson R.K."/>
            <person name="Wing R.A."/>
            <person name="Wolfner M.F."/>
            <person name="Wong A."/>
            <person name="Wong G.K."/>
            <person name="Wu C.I."/>
            <person name="Wu G."/>
            <person name="Yamamoto D."/>
            <person name="Yang H.P."/>
            <person name="Yang S.P."/>
            <person name="Yorke J.A."/>
            <person name="Yoshida K."/>
            <person name="Zdobnov E."/>
            <person name="Zhang P."/>
            <person name="Zhang Y."/>
            <person name="Zimin A.V."/>
            <person name="Baldwin J."/>
            <person name="Abdouelleil A."/>
            <person name="Abdulkadir J."/>
            <person name="Abebe A."/>
            <person name="Abera B."/>
            <person name="Abreu J."/>
            <person name="Acer S.C."/>
            <person name="Aftuck L."/>
            <person name="Alexander A."/>
            <person name="An P."/>
            <person name="Anderson E."/>
            <person name="Anderson S."/>
            <person name="Arachi H."/>
            <person name="Azer M."/>
            <person name="Bachantsang P."/>
            <person name="Barry A."/>
            <person name="Bayul T."/>
            <person name="Berlin A."/>
            <person name="Bessette D."/>
            <person name="Bloom T."/>
            <person name="Blye J."/>
            <person name="Boguslavskiy L."/>
            <person name="Bonnet C."/>
            <person name="Boukhgalter B."/>
            <person name="Bourzgui I."/>
            <person name="Brown A."/>
            <person name="Cahill P."/>
            <person name="Channer S."/>
            <person name="Cheshatsang Y."/>
            <person name="Chuda L."/>
            <person name="Citroen M."/>
            <person name="Collymore A."/>
            <person name="Cooke P."/>
            <person name="Costello M."/>
            <person name="D'Aco K."/>
            <person name="Daza R."/>
            <person name="De Haan G."/>
            <person name="DeGray S."/>
            <person name="DeMaso C."/>
            <person name="Dhargay N."/>
            <person name="Dooley K."/>
            <person name="Dooley E."/>
            <person name="Doricent M."/>
            <person name="Dorje P."/>
            <person name="Dorjee K."/>
            <person name="Dupes A."/>
            <person name="Elong R."/>
            <person name="Falk J."/>
            <person name="Farina A."/>
            <person name="Faro S."/>
            <person name="Ferguson D."/>
            <person name="Fisher S."/>
            <person name="Foley C.D."/>
            <person name="Franke A."/>
            <person name="Friedrich D."/>
            <person name="Gadbois L."/>
            <person name="Gearin G."/>
            <person name="Gearin C.R."/>
            <person name="Giannoukos G."/>
            <person name="Goode T."/>
            <person name="Graham J."/>
            <person name="Grandbois E."/>
            <person name="Grewal S."/>
            <person name="Gyaltsen K."/>
            <person name="Hafez N."/>
            <person name="Hagos B."/>
            <person name="Hall J."/>
            <person name="Henson C."/>
            <person name="Hollinger A."/>
            <person name="Honan T."/>
            <person name="Huard M.D."/>
            <person name="Hughes L."/>
            <person name="Hurhula B."/>
            <person name="Husby M.E."/>
            <person name="Kamat A."/>
            <person name="Kanga B."/>
            <person name="Kashin S."/>
            <person name="Khazanovich D."/>
            <person name="Kisner P."/>
            <person name="Lance K."/>
            <person name="Lara M."/>
            <person name="Lee W."/>
            <person name="Lennon N."/>
            <person name="Letendre F."/>
            <person name="LeVine R."/>
            <person name="Lipovsky A."/>
            <person name="Liu X."/>
            <person name="Liu J."/>
            <person name="Liu S."/>
            <person name="Lokyitsang T."/>
            <person name="Lokyitsang Y."/>
            <person name="Lubonja R."/>
            <person name="Lui A."/>
            <person name="MacDonald P."/>
            <person name="Magnisalis V."/>
            <person name="Maru K."/>
            <person name="Matthews C."/>
            <person name="McCusker W."/>
            <person name="McDonough S."/>
            <person name="Mehta T."/>
            <person name="Meldrim J."/>
            <person name="Meneus L."/>
            <person name="Mihai O."/>
            <person name="Mihalev A."/>
            <person name="Mihova T."/>
            <person name="Mittelman R."/>
            <person name="Mlenga V."/>
            <person name="Montmayeur A."/>
            <person name="Mulrain L."/>
            <person name="Navidi A."/>
            <person name="Naylor J."/>
            <person name="Negash T."/>
            <person name="Nguyen T."/>
            <person name="Nguyen N."/>
            <person name="Nicol R."/>
            <person name="Norbu C."/>
            <person name="Norbu N."/>
            <person name="Novod N."/>
            <person name="O'Neill B."/>
            <person name="Osman S."/>
            <person name="Markiewicz E."/>
            <person name="Oyono O.L."/>
            <person name="Patti C."/>
            <person name="Phunkhang P."/>
            <person name="Pierre F."/>
            <person name="Priest M."/>
            <person name="Raghuraman S."/>
            <person name="Rege F."/>
            <person name="Reyes R."/>
            <person name="Rise C."/>
            <person name="Rogov P."/>
            <person name="Ross K."/>
            <person name="Ryan E."/>
            <person name="Settipalli S."/>
            <person name="Shea T."/>
            <person name="Sherpa N."/>
            <person name="Shi L."/>
            <person name="Shih D."/>
            <person name="Sparrow T."/>
            <person name="Spaulding J."/>
            <person name="Stalker J."/>
            <person name="Stange-Thomann N."/>
            <person name="Stavropoulos S."/>
            <person name="Stone C."/>
            <person name="Strader C."/>
            <person name="Tesfaye S."/>
            <person name="Thomson T."/>
            <person name="Thoulutsang Y."/>
            <person name="Thoulutsang D."/>
            <person name="Topham K."/>
            <person name="Topping I."/>
            <person name="Tsamla T."/>
            <person name="Vassiliev H."/>
            <person name="Vo A."/>
            <person name="Wangchuk T."/>
            <person name="Wangdi T."/>
            <person name="Weiand M."/>
            <person name="Wilkinson J."/>
            <person name="Wilson A."/>
            <person name="Yadav S."/>
            <person name="Young G."/>
            <person name="Yu Q."/>
            <person name="Zembek L."/>
            <person name="Zhong D."/>
            <person name="Zimmer A."/>
            <person name="Zwirko Z."/>
            <person name="Jaffe D.B."/>
            <person name="Alvarez P."/>
            <person name="Brockman W."/>
            <person name="Butler J."/>
            <person name="Chin C."/>
            <person name="Gnerre S."/>
            <person name="Grabherr M."/>
            <person name="Kleber M."/>
            <person name="Mauceli E."/>
            <person name="MacCallum I."/>
        </authorList>
    </citation>
    <scope>NUCLEOTIDE SEQUENCE [LARGE SCALE GENOMIC DNA]</scope>
    <source>
        <strain evidence="7">MSH-3 / Tucson 14011-0111.49</strain>
    </source>
</reference>
<feature type="region of interest" description="Disordered" evidence="3">
    <location>
        <begin position="49"/>
        <end position="72"/>
    </location>
</feature>
<dbReference type="Proteomes" id="UP000008744">
    <property type="component" value="Unassembled WGS sequence"/>
</dbReference>
<dbReference type="Pfam" id="PF02251">
    <property type="entry name" value="PA28_N"/>
    <property type="match status" value="1"/>
</dbReference>
<keyword evidence="2" id="KW-0647">Proteasome</keyword>
<dbReference type="EMBL" id="CH479187">
    <property type="protein sequence ID" value="EDW39836.1"/>
    <property type="molecule type" value="Genomic_DNA"/>
</dbReference>
<evidence type="ECO:0000256" key="2">
    <source>
        <dbReference type="ARBA" id="ARBA00022942"/>
    </source>
</evidence>
<sequence>MSSMSENAIPYPKVFVTKGGTQLLAKGFPQKIVELNELLDSPMFKEVEREQGTPVEVEGQGDGGSHDQPEKKCSCPVPCTKAVWVIVEAAKPIVQAMLANATIIKKWVAYMIDKNVYSTSLAASILDDVQKGIGKIHSEANDSFKQISKFHAVRARRPSDVARYPGVEECREDIFEILCEVRKVYSMLIEFADKDWNKFKDSDTL</sequence>